<comment type="caution">
    <text evidence="3">The sequence shown here is derived from an EMBL/GenBank/DDBJ whole genome shotgun (WGS) entry which is preliminary data.</text>
</comment>
<evidence type="ECO:0000256" key="1">
    <source>
        <dbReference type="SAM" id="Phobius"/>
    </source>
</evidence>
<evidence type="ECO:0000313" key="4">
    <source>
        <dbReference type="Proteomes" id="UP000178227"/>
    </source>
</evidence>
<dbReference type="STRING" id="1802694.A2918_02730"/>
<organism evidence="3 4">
    <name type="scientific">Candidatus Yanofskybacteria bacterium RIFCSPLOWO2_01_FULL_42_49</name>
    <dbReference type="NCBI Taxonomy" id="1802694"/>
    <lineage>
        <taxon>Bacteria</taxon>
        <taxon>Candidatus Yanofskyibacteriota</taxon>
    </lineage>
</organism>
<dbReference type="AlphaFoldDB" id="A0A1F8GCB8"/>
<keyword evidence="1" id="KW-0812">Transmembrane</keyword>
<evidence type="ECO:0008006" key="5">
    <source>
        <dbReference type="Google" id="ProtNLM"/>
    </source>
</evidence>
<keyword evidence="1" id="KW-0472">Membrane</keyword>
<reference evidence="3 4" key="1">
    <citation type="journal article" date="2016" name="Nat. Commun.">
        <title>Thousands of microbial genomes shed light on interconnected biogeochemical processes in an aquifer system.</title>
        <authorList>
            <person name="Anantharaman K."/>
            <person name="Brown C.T."/>
            <person name="Hug L.A."/>
            <person name="Sharon I."/>
            <person name="Castelle C.J."/>
            <person name="Probst A.J."/>
            <person name="Thomas B.C."/>
            <person name="Singh A."/>
            <person name="Wilkins M.J."/>
            <person name="Karaoz U."/>
            <person name="Brodie E.L."/>
            <person name="Williams K.H."/>
            <person name="Hubbard S.S."/>
            <person name="Banfield J.F."/>
        </authorList>
    </citation>
    <scope>NUCLEOTIDE SEQUENCE [LARGE SCALE GENOMIC DNA]</scope>
</reference>
<proteinExistence type="predicted"/>
<name>A0A1F8GCB8_9BACT</name>
<dbReference type="Proteomes" id="UP000178227">
    <property type="component" value="Unassembled WGS sequence"/>
</dbReference>
<evidence type="ECO:0000313" key="3">
    <source>
        <dbReference type="EMBL" id="OGN23022.1"/>
    </source>
</evidence>
<evidence type="ECO:0000256" key="2">
    <source>
        <dbReference type="SAM" id="SignalP"/>
    </source>
</evidence>
<feature type="chain" id="PRO_5009535610" description="Protein BatD" evidence="2">
    <location>
        <begin position="23"/>
        <end position="397"/>
    </location>
</feature>
<sequence length="397" mass="44442">MTYKLIGLAFVFLISTPFGAFAQKMSPIIVETGKPIPSVVKSGESFAVNYRATYTDAVLIIEDQMQLNSLALLVEDGGQKPKSAVPEVINVQAEVVSLAIGEKIRDGNDETGYINVQDFTYTFLIINERKGSYKLPSFNFIWARKGAGTTVAEVKDIGELQEFPTKEVGIVYVTSVVRPPTVNVRDGIQFDNFETMAIRANQIAYGTIGLMFLSALVVLFRFYRQPKSQKTDEGNDASETVVEEVTNTATPSISLKKARKRFFQRLNALEKEFASLDENKETRDLAAARLYQLVRPFILAELSEGSVRVFDAQTPKEICKYLIGLSDKQKKQLGRRYGVVLALVLKSDSYYESLESGNCLISPKTEIGQLRSIVQHISLRQKFLNAARNLVYRSLRR</sequence>
<feature type="signal peptide" evidence="2">
    <location>
        <begin position="1"/>
        <end position="22"/>
    </location>
</feature>
<feature type="transmembrane region" description="Helical" evidence="1">
    <location>
        <begin position="203"/>
        <end position="223"/>
    </location>
</feature>
<keyword evidence="1" id="KW-1133">Transmembrane helix</keyword>
<gene>
    <name evidence="3" type="ORF">A2918_02730</name>
</gene>
<dbReference type="EMBL" id="MGKI01000006">
    <property type="protein sequence ID" value="OGN23022.1"/>
    <property type="molecule type" value="Genomic_DNA"/>
</dbReference>
<protein>
    <recommendedName>
        <fullName evidence="5">Protein BatD</fullName>
    </recommendedName>
</protein>
<accession>A0A1F8GCB8</accession>
<keyword evidence="2" id="KW-0732">Signal</keyword>